<feature type="transmembrane region" description="Helical" evidence="1">
    <location>
        <begin position="35"/>
        <end position="51"/>
    </location>
</feature>
<proteinExistence type="predicted"/>
<accession>A0A2W4S6R1</accession>
<gene>
    <name evidence="2" type="ORF">DM484_29520</name>
</gene>
<keyword evidence="1" id="KW-1133">Transmembrane helix</keyword>
<evidence type="ECO:0000313" key="2">
    <source>
        <dbReference type="EMBL" id="PZN69554.1"/>
    </source>
</evidence>
<comment type="caution">
    <text evidence="2">The sequence shown here is derived from an EMBL/GenBank/DDBJ whole genome shotgun (WGS) entry which is preliminary data.</text>
</comment>
<organism evidence="2 3">
    <name type="scientific">Candidatus Methylumidiphilus alinenensis</name>
    <dbReference type="NCBI Taxonomy" id="2202197"/>
    <lineage>
        <taxon>Bacteria</taxon>
        <taxon>Pseudomonadati</taxon>
        <taxon>Pseudomonadota</taxon>
        <taxon>Gammaproteobacteria</taxon>
        <taxon>Methylococcales</taxon>
        <taxon>Candidatus Methylumidiphilus</taxon>
    </lineage>
</organism>
<dbReference type="Proteomes" id="UP000249396">
    <property type="component" value="Unassembled WGS sequence"/>
</dbReference>
<feature type="transmembrane region" description="Helical" evidence="1">
    <location>
        <begin position="6"/>
        <end position="28"/>
    </location>
</feature>
<keyword evidence="1" id="KW-0812">Transmembrane</keyword>
<evidence type="ECO:0000313" key="3">
    <source>
        <dbReference type="Proteomes" id="UP000249396"/>
    </source>
</evidence>
<name>A0A2W4S6R1_9GAMM</name>
<dbReference type="EMBL" id="QJPH01000574">
    <property type="protein sequence ID" value="PZN69554.1"/>
    <property type="molecule type" value="Genomic_DNA"/>
</dbReference>
<protein>
    <submittedName>
        <fullName evidence="2">Uncharacterized protein</fullName>
    </submittedName>
</protein>
<keyword evidence="1" id="KW-0472">Membrane</keyword>
<reference evidence="2 3" key="1">
    <citation type="journal article" date="2018" name="Aquat. Microb. Ecol.">
        <title>Gammaproteobacterial methanotrophs dominate.</title>
        <authorList>
            <person name="Rissanen A.J."/>
            <person name="Saarenheimo J."/>
            <person name="Tiirola M."/>
            <person name="Peura S."/>
            <person name="Aalto S.L."/>
            <person name="Karvinen A."/>
            <person name="Nykanen H."/>
        </authorList>
    </citation>
    <scope>NUCLEOTIDE SEQUENCE [LARGE SCALE GENOMIC DNA]</scope>
    <source>
        <strain evidence="2">AMbin10</strain>
    </source>
</reference>
<evidence type="ECO:0000256" key="1">
    <source>
        <dbReference type="SAM" id="Phobius"/>
    </source>
</evidence>
<dbReference type="AlphaFoldDB" id="A0A2W4S6R1"/>
<sequence length="133" mass="15022">MPPWTGAFALDVLASAVALFVSALPLVSCNPLKKSFCFFVFFFANAVLFFLRRPVFFLLGCAGDCKAVISLIYVCPWLFPPCGVQGRSPRFKVFWPCRKAQAFRASSAPRPARRDWRFLAKTRCFYAPSFYIG</sequence>